<keyword evidence="1" id="KW-0175">Coiled coil</keyword>
<protein>
    <recommendedName>
        <fullName evidence="2">Integration host factor-like helix-two turn-helix domain-containing protein</fullName>
    </recommendedName>
</protein>
<dbReference type="Pfam" id="PF22525">
    <property type="entry name" value="H2TH_5"/>
    <property type="match status" value="1"/>
</dbReference>
<sequence>MAIPKLSSEQLAAARASATEARRTRAELKDQVKNQELSFMEALEKAQGDETLSRIKVVDLLRAVPRVGVTRAGEILESAQISANRRIRGLGRHQVERLSEFFA</sequence>
<reference evidence="3 4" key="1">
    <citation type="submission" date="2016-10" db="EMBL/GenBank/DDBJ databases">
        <authorList>
            <person name="de Groot N.N."/>
        </authorList>
    </citation>
    <scope>NUCLEOTIDE SEQUENCE [LARGE SCALE GENOMIC DNA]</scope>
    <source>
        <strain evidence="3 4">CGMCC 1.9159</strain>
    </source>
</reference>
<accession>A0A1G9MC94</accession>
<dbReference type="AlphaFoldDB" id="A0A1G9MC94"/>
<dbReference type="SUPFAM" id="SSF46946">
    <property type="entry name" value="S13-like H2TH domain"/>
    <property type="match status" value="1"/>
</dbReference>
<dbReference type="InterPro" id="IPR055201">
    <property type="entry name" value="IHF-like_H2TH"/>
</dbReference>
<evidence type="ECO:0000313" key="3">
    <source>
        <dbReference type="EMBL" id="SDL71819.1"/>
    </source>
</evidence>
<dbReference type="RefSeq" id="WP_093252858.1">
    <property type="nucleotide sequence ID" value="NZ_FNGP01000005.1"/>
</dbReference>
<name>A0A1G9MC94_9ACTN</name>
<organism evidence="3 4">
    <name type="scientific">Tessaracoccus oleiagri</name>
    <dbReference type="NCBI Taxonomy" id="686624"/>
    <lineage>
        <taxon>Bacteria</taxon>
        <taxon>Bacillati</taxon>
        <taxon>Actinomycetota</taxon>
        <taxon>Actinomycetes</taxon>
        <taxon>Propionibacteriales</taxon>
        <taxon>Propionibacteriaceae</taxon>
        <taxon>Tessaracoccus</taxon>
    </lineage>
</organism>
<gene>
    <name evidence="3" type="ORF">SAMN04488242_2538</name>
</gene>
<dbReference type="GO" id="GO:0003676">
    <property type="term" value="F:nucleic acid binding"/>
    <property type="evidence" value="ECO:0007669"/>
    <property type="project" value="InterPro"/>
</dbReference>
<evidence type="ECO:0000313" key="4">
    <source>
        <dbReference type="Proteomes" id="UP000199475"/>
    </source>
</evidence>
<dbReference type="Proteomes" id="UP000199475">
    <property type="component" value="Unassembled WGS sequence"/>
</dbReference>
<dbReference type="EMBL" id="FNGP01000005">
    <property type="protein sequence ID" value="SDL71819.1"/>
    <property type="molecule type" value="Genomic_DNA"/>
</dbReference>
<evidence type="ECO:0000256" key="1">
    <source>
        <dbReference type="SAM" id="Coils"/>
    </source>
</evidence>
<dbReference type="OrthoDB" id="3197442at2"/>
<dbReference type="InterPro" id="IPR010979">
    <property type="entry name" value="Ribosomal_uS13-like_H2TH"/>
</dbReference>
<dbReference type="Gene3D" id="1.10.8.50">
    <property type="match status" value="1"/>
</dbReference>
<feature type="domain" description="Integration host factor-like helix-two turn-helix" evidence="2">
    <location>
        <begin position="32"/>
        <end position="102"/>
    </location>
</feature>
<keyword evidence="4" id="KW-1185">Reference proteome</keyword>
<feature type="coiled-coil region" evidence="1">
    <location>
        <begin position="11"/>
        <end position="45"/>
    </location>
</feature>
<dbReference type="NCBIfam" id="NF041260">
    <property type="entry name" value="actino_IHF"/>
    <property type="match status" value="1"/>
</dbReference>
<dbReference type="InterPro" id="IPR047806">
    <property type="entry name" value="IHF_actinobact"/>
</dbReference>
<dbReference type="STRING" id="686624.SAMN04488242_2538"/>
<proteinExistence type="predicted"/>
<evidence type="ECO:0000259" key="2">
    <source>
        <dbReference type="Pfam" id="PF22525"/>
    </source>
</evidence>